<evidence type="ECO:0000313" key="2">
    <source>
        <dbReference type="Proteomes" id="UP000658382"/>
    </source>
</evidence>
<name>A0A917PSX0_9BACI</name>
<protein>
    <submittedName>
        <fullName evidence="1">Uncharacterized protein</fullName>
    </submittedName>
</protein>
<organism evidence="1 2">
    <name type="scientific">Lentibacillus kapialis</name>
    <dbReference type="NCBI Taxonomy" id="340214"/>
    <lineage>
        <taxon>Bacteria</taxon>
        <taxon>Bacillati</taxon>
        <taxon>Bacillota</taxon>
        <taxon>Bacilli</taxon>
        <taxon>Bacillales</taxon>
        <taxon>Bacillaceae</taxon>
        <taxon>Lentibacillus</taxon>
    </lineage>
</organism>
<dbReference type="Proteomes" id="UP000658382">
    <property type="component" value="Unassembled WGS sequence"/>
</dbReference>
<reference evidence="1" key="2">
    <citation type="submission" date="2020-09" db="EMBL/GenBank/DDBJ databases">
        <authorList>
            <person name="Sun Q."/>
            <person name="Ohkuma M."/>
        </authorList>
    </citation>
    <scope>NUCLEOTIDE SEQUENCE</scope>
    <source>
        <strain evidence="1">JCM 12580</strain>
    </source>
</reference>
<accession>A0A917PSX0</accession>
<comment type="caution">
    <text evidence="1">The sequence shown here is derived from an EMBL/GenBank/DDBJ whole genome shotgun (WGS) entry which is preliminary data.</text>
</comment>
<dbReference type="AlphaFoldDB" id="A0A917PSX0"/>
<sequence>MHVVICEESWEEVNKKGQFEVKTSRFAWISCAPINRKNVHERCNLYARNRWLHENNILKEKHQGYQYEHIFSYDWNAMKGYHYLMHIARMVNEMALL</sequence>
<gene>
    <name evidence="1" type="ORF">GCM10007063_12040</name>
</gene>
<dbReference type="EMBL" id="BMNQ01000011">
    <property type="protein sequence ID" value="GGJ90959.1"/>
    <property type="molecule type" value="Genomic_DNA"/>
</dbReference>
<proteinExistence type="predicted"/>
<reference evidence="1" key="1">
    <citation type="journal article" date="2014" name="Int. J. Syst. Evol. Microbiol.">
        <title>Complete genome sequence of Corynebacterium casei LMG S-19264T (=DSM 44701T), isolated from a smear-ripened cheese.</title>
        <authorList>
            <consortium name="US DOE Joint Genome Institute (JGI-PGF)"/>
            <person name="Walter F."/>
            <person name="Albersmeier A."/>
            <person name="Kalinowski J."/>
            <person name="Ruckert C."/>
        </authorList>
    </citation>
    <scope>NUCLEOTIDE SEQUENCE</scope>
    <source>
        <strain evidence="1">JCM 12580</strain>
    </source>
</reference>
<keyword evidence="2" id="KW-1185">Reference proteome</keyword>
<evidence type="ECO:0000313" key="1">
    <source>
        <dbReference type="EMBL" id="GGJ90959.1"/>
    </source>
</evidence>